<dbReference type="SUPFAM" id="SSF52283">
    <property type="entry name" value="Formate/glycerate dehydrogenase catalytic domain-like"/>
    <property type="match status" value="1"/>
</dbReference>
<dbReference type="FunFam" id="3.40.50.720:FF:000203">
    <property type="entry name" value="D-3-phosphoglycerate dehydrogenase (SerA)"/>
    <property type="match status" value="1"/>
</dbReference>
<dbReference type="OrthoDB" id="9805416at2"/>
<comment type="similarity">
    <text evidence="1 4">Belongs to the D-isomer specific 2-hydroxyacid dehydrogenase family.</text>
</comment>
<dbReference type="Proteomes" id="UP000256780">
    <property type="component" value="Chromosome CBM2587_b"/>
</dbReference>
<dbReference type="InterPro" id="IPR006139">
    <property type="entry name" value="D-isomer_2_OHA_DH_cat_dom"/>
</dbReference>
<sequence length="316" mass="33164">MQVHKTNGRNTILVTAAGLHPDAVSMLSDFDVVYADVRSSESELAAMAQELKPVAILVRYGNVSGKVIEAATPQLKVIAKHGVGIDNIDAAAAKTLGIPVIAALGSNSQAVAEQAVCLMMACARRIVPLDARLREGHWDKDTYQGLELAGSVLGLIGGGSIGMKVAAIAHAIGMRVVLHDPYADPPKLPGYVELMALEPLLRSAQVVSLHCPLTPQTRNLLNRERLAMLKPGAIVVNTARAGLFEEKDLVEALNEGRVFAGLDCFDVEPLPPGSPLASAPNSILTPHIGGTTTAAYREMGVAAAQNILRVLGEAAS</sequence>
<dbReference type="EC" id="1.1.1.95" evidence="7"/>
<keyword evidence="2 4" id="KW-0560">Oxidoreductase</keyword>
<dbReference type="Gene3D" id="3.40.50.720">
    <property type="entry name" value="NAD(P)-binding Rossmann-like Domain"/>
    <property type="match status" value="2"/>
</dbReference>
<dbReference type="PANTHER" id="PTHR42789">
    <property type="entry name" value="D-ISOMER SPECIFIC 2-HYDROXYACID DEHYDROGENASE FAMILY PROTEIN (AFU_ORTHOLOGUE AFUA_6G10090)"/>
    <property type="match status" value="1"/>
</dbReference>
<dbReference type="InterPro" id="IPR050857">
    <property type="entry name" value="D-2-hydroxyacid_DH"/>
</dbReference>
<proteinExistence type="inferred from homology"/>
<dbReference type="InterPro" id="IPR006140">
    <property type="entry name" value="D-isomer_DH_NAD-bd"/>
</dbReference>
<dbReference type="InterPro" id="IPR036291">
    <property type="entry name" value="NAD(P)-bd_dom_sf"/>
</dbReference>
<evidence type="ECO:0000256" key="4">
    <source>
        <dbReference type="RuleBase" id="RU003719"/>
    </source>
</evidence>
<dbReference type="RefSeq" id="WP_116358035.1">
    <property type="nucleotide sequence ID" value="NZ_LT976854.1"/>
</dbReference>
<dbReference type="SUPFAM" id="SSF51735">
    <property type="entry name" value="NAD(P)-binding Rossmann-fold domains"/>
    <property type="match status" value="1"/>
</dbReference>
<dbReference type="PROSITE" id="PS00670">
    <property type="entry name" value="D_2_HYDROXYACID_DH_2"/>
    <property type="match status" value="1"/>
</dbReference>
<gene>
    <name evidence="7" type="ORF">CBM2587_B20040</name>
</gene>
<name>A0A375C1U8_9BURK</name>
<dbReference type="PANTHER" id="PTHR42789:SF1">
    <property type="entry name" value="D-ISOMER SPECIFIC 2-HYDROXYACID DEHYDROGENASE FAMILY PROTEIN (AFU_ORTHOLOGUE AFUA_6G10090)"/>
    <property type="match status" value="1"/>
</dbReference>
<evidence type="ECO:0000259" key="6">
    <source>
        <dbReference type="Pfam" id="PF02826"/>
    </source>
</evidence>
<dbReference type="AlphaFoldDB" id="A0A375C1U8"/>
<protein>
    <submittedName>
        <fullName evidence="7">Phosphoglycerate dehydrogenase</fullName>
        <ecNumber evidence="7">1.1.1.95</ecNumber>
    </submittedName>
</protein>
<dbReference type="Pfam" id="PF00389">
    <property type="entry name" value="2-Hacid_dh"/>
    <property type="match status" value="1"/>
</dbReference>
<reference evidence="7" key="1">
    <citation type="submission" date="2018-01" db="EMBL/GenBank/DDBJ databases">
        <authorList>
            <person name="Clerissi C."/>
        </authorList>
    </citation>
    <scope>NUCLEOTIDE SEQUENCE</scope>
    <source>
        <strain evidence="7">Cupriavidus sp. LMG 19464</strain>
    </source>
</reference>
<organism evidence="7">
    <name type="scientific">Cupriavidus taiwanensis</name>
    <dbReference type="NCBI Taxonomy" id="164546"/>
    <lineage>
        <taxon>Bacteria</taxon>
        <taxon>Pseudomonadati</taxon>
        <taxon>Pseudomonadota</taxon>
        <taxon>Betaproteobacteria</taxon>
        <taxon>Burkholderiales</taxon>
        <taxon>Burkholderiaceae</taxon>
        <taxon>Cupriavidus</taxon>
    </lineage>
</organism>
<feature type="domain" description="D-isomer specific 2-hydroxyacid dehydrogenase NAD-binding" evidence="6">
    <location>
        <begin position="117"/>
        <end position="289"/>
    </location>
</feature>
<evidence type="ECO:0000256" key="1">
    <source>
        <dbReference type="ARBA" id="ARBA00005854"/>
    </source>
</evidence>
<evidence type="ECO:0000256" key="3">
    <source>
        <dbReference type="ARBA" id="ARBA00023027"/>
    </source>
</evidence>
<evidence type="ECO:0000256" key="2">
    <source>
        <dbReference type="ARBA" id="ARBA00023002"/>
    </source>
</evidence>
<dbReference type="GO" id="GO:0004617">
    <property type="term" value="F:phosphoglycerate dehydrogenase activity"/>
    <property type="evidence" value="ECO:0007669"/>
    <property type="project" value="UniProtKB-EC"/>
</dbReference>
<feature type="domain" description="D-isomer specific 2-hydroxyacid dehydrogenase catalytic" evidence="5">
    <location>
        <begin position="18"/>
        <end position="312"/>
    </location>
</feature>
<dbReference type="GO" id="GO:0051287">
    <property type="term" value="F:NAD binding"/>
    <property type="evidence" value="ECO:0007669"/>
    <property type="project" value="InterPro"/>
</dbReference>
<comment type="caution">
    <text evidence="7">The sequence shown here is derived from an EMBL/GenBank/DDBJ whole genome shotgun (WGS) entry which is preliminary data.</text>
</comment>
<evidence type="ECO:0000259" key="5">
    <source>
        <dbReference type="Pfam" id="PF00389"/>
    </source>
</evidence>
<dbReference type="InterPro" id="IPR029753">
    <property type="entry name" value="D-isomer_DH_CS"/>
</dbReference>
<dbReference type="Pfam" id="PF02826">
    <property type="entry name" value="2-Hacid_dh_C"/>
    <property type="match status" value="1"/>
</dbReference>
<keyword evidence="3" id="KW-0520">NAD</keyword>
<evidence type="ECO:0000313" key="7">
    <source>
        <dbReference type="EMBL" id="SOY61073.1"/>
    </source>
</evidence>
<dbReference type="EMBL" id="OFSQ01000031">
    <property type="protein sequence ID" value="SOY61073.1"/>
    <property type="molecule type" value="Genomic_DNA"/>
</dbReference>
<accession>A0A375C1U8</accession>